<protein>
    <submittedName>
        <fullName evidence="3">GCFC domain-containing protein</fullName>
    </submittedName>
</protein>
<dbReference type="Proteomes" id="UP000095284">
    <property type="component" value="Unplaced"/>
</dbReference>
<reference evidence="3" key="1">
    <citation type="submission" date="2016-11" db="UniProtKB">
        <authorList>
            <consortium name="WormBaseParasite"/>
        </authorList>
    </citation>
    <scope>IDENTIFICATION</scope>
</reference>
<dbReference type="GO" id="GO:0071008">
    <property type="term" value="C:U2-type post-mRNA release spliceosomal complex"/>
    <property type="evidence" value="ECO:0007669"/>
    <property type="project" value="TreeGrafter"/>
</dbReference>
<dbReference type="PANTHER" id="PTHR23329">
    <property type="entry name" value="TUFTELIN-INTERACTING PROTEIN 11-RELATED"/>
    <property type="match status" value="1"/>
</dbReference>
<dbReference type="Pfam" id="PF07842">
    <property type="entry name" value="GCFC"/>
    <property type="match status" value="1"/>
</dbReference>
<evidence type="ECO:0000259" key="1">
    <source>
        <dbReference type="Pfam" id="PF07842"/>
    </source>
</evidence>
<dbReference type="InterPro" id="IPR022783">
    <property type="entry name" value="GCFC_dom"/>
</dbReference>
<evidence type="ECO:0000313" key="3">
    <source>
        <dbReference type="WBParaSite" id="BXY_1486600.1"/>
    </source>
</evidence>
<dbReference type="eggNOG" id="KOG2184">
    <property type="taxonomic scope" value="Eukaryota"/>
</dbReference>
<dbReference type="PANTHER" id="PTHR23329:SF1">
    <property type="entry name" value="TUFTELIN-INTERACTING PROTEIN 11"/>
    <property type="match status" value="1"/>
</dbReference>
<dbReference type="GO" id="GO:0000390">
    <property type="term" value="P:spliceosomal complex disassembly"/>
    <property type="evidence" value="ECO:0007669"/>
    <property type="project" value="InterPro"/>
</dbReference>
<accession>A0A1I7SP74</accession>
<dbReference type="AlphaFoldDB" id="A0A1I7SP74"/>
<dbReference type="InterPro" id="IPR045211">
    <property type="entry name" value="TFP11/STIP/Ntr1"/>
</dbReference>
<name>A0A1I7SP74_BURXY</name>
<sequence>MRDFLDANIVPKLESSLFNMNINPLQNKKYEEFNVLLAWRGLLQDDVICRILTRNFFSRWYNLLFDWLQVPGDPGIIVPEVANYYREWKGRVPQELHQWPPIQSKEKLILSVCRENNELYQCVGKIIRTLSHRKSHHRRENELCLVAEVKSNLILPRRNSFS</sequence>
<feature type="domain" description="GCF C-terminal" evidence="1">
    <location>
        <begin position="2"/>
        <end position="63"/>
    </location>
</feature>
<proteinExistence type="predicted"/>
<dbReference type="WBParaSite" id="BXY_1486600.1">
    <property type="protein sequence ID" value="BXY_1486600.1"/>
    <property type="gene ID" value="BXY_1486600"/>
</dbReference>
<organism evidence="2 3">
    <name type="scientific">Bursaphelenchus xylophilus</name>
    <name type="common">Pinewood nematode worm</name>
    <name type="synonym">Aphelenchoides xylophilus</name>
    <dbReference type="NCBI Taxonomy" id="6326"/>
    <lineage>
        <taxon>Eukaryota</taxon>
        <taxon>Metazoa</taxon>
        <taxon>Ecdysozoa</taxon>
        <taxon>Nematoda</taxon>
        <taxon>Chromadorea</taxon>
        <taxon>Rhabditida</taxon>
        <taxon>Tylenchina</taxon>
        <taxon>Tylenchomorpha</taxon>
        <taxon>Aphelenchoidea</taxon>
        <taxon>Aphelenchoididae</taxon>
        <taxon>Bursaphelenchus</taxon>
    </lineage>
</organism>
<evidence type="ECO:0000313" key="2">
    <source>
        <dbReference type="Proteomes" id="UP000095284"/>
    </source>
</evidence>